<feature type="domain" description="HTH cro/C1-type" evidence="2">
    <location>
        <begin position="10"/>
        <end position="64"/>
    </location>
</feature>
<reference evidence="3" key="1">
    <citation type="submission" date="2022-12" db="EMBL/GenBank/DDBJ databases">
        <title>Clostridium sp. nov., isolated from industrial wastewater.</title>
        <authorList>
            <person name="Jiayan W."/>
        </authorList>
    </citation>
    <scope>NUCLEOTIDE SEQUENCE</scope>
    <source>
        <strain evidence="3">ZC22-4</strain>
    </source>
</reference>
<keyword evidence="4" id="KW-1185">Reference proteome</keyword>
<dbReference type="Pfam" id="PF01381">
    <property type="entry name" value="HTH_3"/>
    <property type="match status" value="1"/>
</dbReference>
<dbReference type="InterPro" id="IPR014710">
    <property type="entry name" value="RmlC-like_jellyroll"/>
</dbReference>
<dbReference type="Gene3D" id="2.60.120.10">
    <property type="entry name" value="Jelly Rolls"/>
    <property type="match status" value="1"/>
</dbReference>
<dbReference type="InterPro" id="IPR001387">
    <property type="entry name" value="Cro/C1-type_HTH"/>
</dbReference>
<dbReference type="CDD" id="cd00093">
    <property type="entry name" value="HTH_XRE"/>
    <property type="match status" value="1"/>
</dbReference>
<dbReference type="PANTHER" id="PTHR46797:SF19">
    <property type="entry name" value="BLL2473 PROTEIN"/>
    <property type="match status" value="1"/>
</dbReference>
<dbReference type="EMBL" id="JAPQFJ010000001">
    <property type="protein sequence ID" value="MCY6957163.1"/>
    <property type="molecule type" value="Genomic_DNA"/>
</dbReference>
<protein>
    <submittedName>
        <fullName evidence="3">Helix-turn-helix domain-containing protein</fullName>
    </submittedName>
</protein>
<evidence type="ECO:0000313" key="4">
    <source>
        <dbReference type="Proteomes" id="UP001144612"/>
    </source>
</evidence>
<dbReference type="PANTHER" id="PTHR46797">
    <property type="entry name" value="HTH-TYPE TRANSCRIPTIONAL REGULATOR"/>
    <property type="match status" value="1"/>
</dbReference>
<evidence type="ECO:0000313" key="3">
    <source>
        <dbReference type="EMBL" id="MCY6957163.1"/>
    </source>
</evidence>
<sequence length="184" mass="20617">MSDINIGQKLLEYRKAKNLTIRELAELAQVTPSLLSQIERGIANPSINTLKIISKALQVPLFHFFMDSINTDELVVRADERKRLIFPQSKDLSYELLCPDLSGKLEALLMKLTPGSCSSEDAMGHEGEEIAFVLSGKTNIYIDGNLIILDTGDSIKIPPNVKHKWENSYDKDAHVIFAITPPYF</sequence>
<dbReference type="InterPro" id="IPR011051">
    <property type="entry name" value="RmlC_Cupin_sf"/>
</dbReference>
<dbReference type="CDD" id="cd02209">
    <property type="entry name" value="cupin_XRE_C"/>
    <property type="match status" value="1"/>
</dbReference>
<gene>
    <name evidence="3" type="ORF">OW729_00940</name>
</gene>
<dbReference type="Proteomes" id="UP001144612">
    <property type="component" value="Unassembled WGS sequence"/>
</dbReference>
<dbReference type="SUPFAM" id="SSF51182">
    <property type="entry name" value="RmlC-like cupins"/>
    <property type="match status" value="1"/>
</dbReference>
<keyword evidence="1" id="KW-0238">DNA-binding</keyword>
<accession>A0ABT4D4F1</accession>
<dbReference type="InterPro" id="IPR050807">
    <property type="entry name" value="TransReg_Diox_bact_type"/>
</dbReference>
<dbReference type="SMART" id="SM00530">
    <property type="entry name" value="HTH_XRE"/>
    <property type="match status" value="1"/>
</dbReference>
<dbReference type="Pfam" id="PF07883">
    <property type="entry name" value="Cupin_2"/>
    <property type="match status" value="1"/>
</dbReference>
<dbReference type="PROSITE" id="PS50943">
    <property type="entry name" value="HTH_CROC1"/>
    <property type="match status" value="1"/>
</dbReference>
<proteinExistence type="predicted"/>
<dbReference type="RefSeq" id="WP_268059520.1">
    <property type="nucleotide sequence ID" value="NZ_JAPQFJ010000001.1"/>
</dbReference>
<evidence type="ECO:0000259" key="2">
    <source>
        <dbReference type="PROSITE" id="PS50943"/>
    </source>
</evidence>
<dbReference type="InterPro" id="IPR010982">
    <property type="entry name" value="Lambda_DNA-bd_dom_sf"/>
</dbReference>
<comment type="caution">
    <text evidence="3">The sequence shown here is derived from an EMBL/GenBank/DDBJ whole genome shotgun (WGS) entry which is preliminary data.</text>
</comment>
<organism evidence="3 4">
    <name type="scientific">Clostridium brassicae</name>
    <dbReference type="NCBI Taxonomy" id="2999072"/>
    <lineage>
        <taxon>Bacteria</taxon>
        <taxon>Bacillati</taxon>
        <taxon>Bacillota</taxon>
        <taxon>Clostridia</taxon>
        <taxon>Eubacteriales</taxon>
        <taxon>Clostridiaceae</taxon>
        <taxon>Clostridium</taxon>
    </lineage>
</organism>
<evidence type="ECO:0000256" key="1">
    <source>
        <dbReference type="ARBA" id="ARBA00023125"/>
    </source>
</evidence>
<dbReference type="InterPro" id="IPR013096">
    <property type="entry name" value="Cupin_2"/>
</dbReference>
<dbReference type="SUPFAM" id="SSF47413">
    <property type="entry name" value="lambda repressor-like DNA-binding domains"/>
    <property type="match status" value="1"/>
</dbReference>
<dbReference type="Gene3D" id="1.10.260.40">
    <property type="entry name" value="lambda repressor-like DNA-binding domains"/>
    <property type="match status" value="1"/>
</dbReference>
<name>A0ABT4D4F1_9CLOT</name>